<reference evidence="8 9" key="1">
    <citation type="submission" date="2020-03" db="EMBL/GenBank/DDBJ databases">
        <title>Above-ground endophytic microbial communities from plants in different locations in the United States.</title>
        <authorList>
            <person name="Frank C."/>
        </authorList>
    </citation>
    <scope>NUCLEOTIDE SEQUENCE [LARGE SCALE GENOMIC DNA]</scope>
    <source>
        <strain evidence="8 9">WW7</strain>
    </source>
</reference>
<dbReference type="PROSITE" id="PS50043">
    <property type="entry name" value="HTH_LUXR_2"/>
    <property type="match status" value="1"/>
</dbReference>
<dbReference type="RefSeq" id="WP_166779531.1">
    <property type="nucleotide sequence ID" value="NZ_JAAOYO010000002.1"/>
</dbReference>
<evidence type="ECO:0000259" key="7">
    <source>
        <dbReference type="PROSITE" id="PS50110"/>
    </source>
</evidence>
<dbReference type="PRINTS" id="PR00038">
    <property type="entry name" value="HTHLUXR"/>
</dbReference>
<evidence type="ECO:0000313" key="8">
    <source>
        <dbReference type="EMBL" id="NII40387.1"/>
    </source>
</evidence>
<keyword evidence="1 5" id="KW-0597">Phosphoprotein</keyword>
<dbReference type="InterPro" id="IPR000792">
    <property type="entry name" value="Tscrpt_reg_LuxR_C"/>
</dbReference>
<organism evidence="8 9">
    <name type="scientific">Curtobacterium salicis</name>
    <dbReference type="NCBI Taxonomy" id="1779862"/>
    <lineage>
        <taxon>Bacteria</taxon>
        <taxon>Bacillati</taxon>
        <taxon>Actinomycetota</taxon>
        <taxon>Actinomycetes</taxon>
        <taxon>Micrococcales</taxon>
        <taxon>Microbacteriaceae</taxon>
        <taxon>Curtobacterium</taxon>
    </lineage>
</organism>
<dbReference type="Pfam" id="PF00196">
    <property type="entry name" value="GerE"/>
    <property type="match status" value="1"/>
</dbReference>
<gene>
    <name evidence="8" type="ORF">E9228_001023</name>
</gene>
<dbReference type="InterPro" id="IPR011006">
    <property type="entry name" value="CheY-like_superfamily"/>
</dbReference>
<feature type="domain" description="HTH luxR-type" evidence="6">
    <location>
        <begin position="148"/>
        <end position="213"/>
    </location>
</feature>
<proteinExistence type="predicted"/>
<dbReference type="SMART" id="SM00421">
    <property type="entry name" value="HTH_LUXR"/>
    <property type="match status" value="1"/>
</dbReference>
<dbReference type="GO" id="GO:0003677">
    <property type="term" value="F:DNA binding"/>
    <property type="evidence" value="ECO:0007669"/>
    <property type="project" value="UniProtKB-KW"/>
</dbReference>
<dbReference type="PANTHER" id="PTHR43214">
    <property type="entry name" value="TWO-COMPONENT RESPONSE REGULATOR"/>
    <property type="match status" value="1"/>
</dbReference>
<dbReference type="InterPro" id="IPR058245">
    <property type="entry name" value="NreC/VraR/RcsB-like_REC"/>
</dbReference>
<dbReference type="EMBL" id="JAAOYO010000002">
    <property type="protein sequence ID" value="NII40387.1"/>
    <property type="molecule type" value="Genomic_DNA"/>
</dbReference>
<feature type="domain" description="Response regulatory" evidence="7">
    <location>
        <begin position="3"/>
        <end position="119"/>
    </location>
</feature>
<dbReference type="CDD" id="cd06170">
    <property type="entry name" value="LuxR_C_like"/>
    <property type="match status" value="1"/>
</dbReference>
<protein>
    <submittedName>
        <fullName evidence="8">DNA-binding NarL/FixJ family response regulator</fullName>
    </submittedName>
</protein>
<keyword evidence="3 8" id="KW-0238">DNA-binding</keyword>
<keyword evidence="2" id="KW-0805">Transcription regulation</keyword>
<evidence type="ECO:0000259" key="6">
    <source>
        <dbReference type="PROSITE" id="PS50043"/>
    </source>
</evidence>
<dbReference type="Pfam" id="PF00072">
    <property type="entry name" value="Response_reg"/>
    <property type="match status" value="1"/>
</dbReference>
<dbReference type="SUPFAM" id="SSF46894">
    <property type="entry name" value="C-terminal effector domain of the bipartite response regulators"/>
    <property type="match status" value="1"/>
</dbReference>
<evidence type="ECO:0000256" key="4">
    <source>
        <dbReference type="ARBA" id="ARBA00023163"/>
    </source>
</evidence>
<dbReference type="SUPFAM" id="SSF52172">
    <property type="entry name" value="CheY-like"/>
    <property type="match status" value="1"/>
</dbReference>
<keyword evidence="4" id="KW-0804">Transcription</keyword>
<dbReference type="CDD" id="cd17535">
    <property type="entry name" value="REC_NarL-like"/>
    <property type="match status" value="1"/>
</dbReference>
<dbReference type="Gene3D" id="3.40.50.2300">
    <property type="match status" value="1"/>
</dbReference>
<dbReference type="InterPro" id="IPR016032">
    <property type="entry name" value="Sig_transdc_resp-reg_C-effctor"/>
</dbReference>
<evidence type="ECO:0000256" key="2">
    <source>
        <dbReference type="ARBA" id="ARBA00023015"/>
    </source>
</evidence>
<evidence type="ECO:0000256" key="1">
    <source>
        <dbReference type="ARBA" id="ARBA00022553"/>
    </source>
</evidence>
<keyword evidence="9" id="KW-1185">Reference proteome</keyword>
<name>A0ABX0T4J2_9MICO</name>
<feature type="modified residue" description="4-aspartylphosphate" evidence="5">
    <location>
        <position position="54"/>
    </location>
</feature>
<dbReference type="PROSITE" id="PS50110">
    <property type="entry name" value="RESPONSE_REGULATORY"/>
    <property type="match status" value="1"/>
</dbReference>
<evidence type="ECO:0000313" key="9">
    <source>
        <dbReference type="Proteomes" id="UP001318300"/>
    </source>
</evidence>
<dbReference type="InterPro" id="IPR039420">
    <property type="entry name" value="WalR-like"/>
</dbReference>
<accession>A0ABX0T4J2</accession>
<dbReference type="InterPro" id="IPR001789">
    <property type="entry name" value="Sig_transdc_resp-reg_receiver"/>
</dbReference>
<evidence type="ECO:0000256" key="3">
    <source>
        <dbReference type="ARBA" id="ARBA00023125"/>
    </source>
</evidence>
<sequence length="215" mass="22773">MTRVLLVDDDDDIRASLRIVIESDPGLVVAAEFADGARAVAAARRLRCDVAVVDLRMPGIDGIETTRLLRQEPDGPEVLVLTAFEHDDSVLRALGAGASGFLLKGSRPHELPAAIHDVASGRCVLAPAVASAVVERAVAREQEDRPEPVDDLGDLTDRERALVIAVGEGLTNAQIAGRLGVTPTSAKTYVSRILDKLGLQNRTQLAIAAHRAGLV</sequence>
<dbReference type="Proteomes" id="UP001318300">
    <property type="component" value="Unassembled WGS sequence"/>
</dbReference>
<evidence type="ECO:0000256" key="5">
    <source>
        <dbReference type="PROSITE-ProRule" id="PRU00169"/>
    </source>
</evidence>
<comment type="caution">
    <text evidence="8">The sequence shown here is derived from an EMBL/GenBank/DDBJ whole genome shotgun (WGS) entry which is preliminary data.</text>
</comment>
<dbReference type="SMART" id="SM00448">
    <property type="entry name" value="REC"/>
    <property type="match status" value="1"/>
</dbReference>
<dbReference type="PANTHER" id="PTHR43214:SF24">
    <property type="entry name" value="TRANSCRIPTIONAL REGULATORY PROTEIN NARL-RELATED"/>
    <property type="match status" value="1"/>
</dbReference>